<accession>A0ABR8ZHY0</accession>
<keyword evidence="3" id="KW-1185">Reference proteome</keyword>
<comment type="caution">
    <text evidence="2">The sequence shown here is derived from an EMBL/GenBank/DDBJ whole genome shotgun (WGS) entry which is preliminary data.</text>
</comment>
<dbReference type="EMBL" id="JABUXR010000002">
    <property type="protein sequence ID" value="MBD8084902.1"/>
    <property type="molecule type" value="Genomic_DNA"/>
</dbReference>
<reference evidence="2 3" key="1">
    <citation type="submission" date="2020-06" db="EMBL/GenBank/DDBJ databases">
        <title>Limosilactobacillus sp. nov.</title>
        <authorList>
            <person name="Ksiezarek M."/>
            <person name="Goncalves Ribeiro T."/>
            <person name="Rocha J."/>
            <person name="Grosso F."/>
            <person name="Peixe L."/>
        </authorList>
    </citation>
    <scope>NUCLEOTIDE SEQUENCE [LARGE SCALE GENOMIC DNA]</scope>
    <source>
        <strain evidence="3">c9Ua_26_M</strain>
    </source>
</reference>
<organism evidence="2 3">
    <name type="scientific">Limosilactobacillus urinaemulieris</name>
    <dbReference type="NCBI Taxonomy" id="2742600"/>
    <lineage>
        <taxon>Bacteria</taxon>
        <taxon>Bacillati</taxon>
        <taxon>Bacillota</taxon>
        <taxon>Bacilli</taxon>
        <taxon>Lactobacillales</taxon>
        <taxon>Lactobacillaceae</taxon>
        <taxon>Limosilactobacillus</taxon>
    </lineage>
</organism>
<proteinExistence type="predicted"/>
<gene>
    <name evidence="2" type="ORF">HUK45_01250</name>
</gene>
<name>A0ABR8ZHY0_9LACO</name>
<dbReference type="Proteomes" id="UP000645007">
    <property type="component" value="Unassembled WGS sequence"/>
</dbReference>
<evidence type="ECO:0000313" key="2">
    <source>
        <dbReference type="EMBL" id="MBD8084902.1"/>
    </source>
</evidence>
<feature type="region of interest" description="Disordered" evidence="1">
    <location>
        <begin position="1"/>
        <end position="28"/>
    </location>
</feature>
<dbReference type="RefSeq" id="WP_191910732.1">
    <property type="nucleotide sequence ID" value="NZ_JABUXR010000002.1"/>
</dbReference>
<evidence type="ECO:0008006" key="4">
    <source>
        <dbReference type="Google" id="ProtNLM"/>
    </source>
</evidence>
<evidence type="ECO:0000313" key="3">
    <source>
        <dbReference type="Proteomes" id="UP000645007"/>
    </source>
</evidence>
<protein>
    <recommendedName>
        <fullName evidence="4">Transposase</fullName>
    </recommendedName>
</protein>
<evidence type="ECO:0000256" key="1">
    <source>
        <dbReference type="SAM" id="MobiDB-lite"/>
    </source>
</evidence>
<sequence>MKTSLAQLRASKKWQQEHPNKQRNYQYGSYARKFTRDVANREQLLQLQKMINDRLSQL</sequence>